<dbReference type="EMBL" id="BGPR01091440">
    <property type="protein sequence ID" value="GBM23278.1"/>
    <property type="molecule type" value="Genomic_DNA"/>
</dbReference>
<feature type="region of interest" description="Disordered" evidence="1">
    <location>
        <begin position="75"/>
        <end position="96"/>
    </location>
</feature>
<sequence length="96" mass="10841">MTPHSEFLLVLNENVLALADRKLLEEYTIAFQVEVTKKFSLVIITSVLKQHEGYFGTDLVILNIGQMTRMTPKLARSSPNFRTKPAPSVLLPGFKH</sequence>
<evidence type="ECO:0000313" key="3">
    <source>
        <dbReference type="Proteomes" id="UP000499080"/>
    </source>
</evidence>
<reference evidence="2 3" key="1">
    <citation type="journal article" date="2019" name="Sci. Rep.">
        <title>Orb-weaving spider Araneus ventricosus genome elucidates the spidroin gene catalogue.</title>
        <authorList>
            <person name="Kono N."/>
            <person name="Nakamura H."/>
            <person name="Ohtoshi R."/>
            <person name="Moran D.A.P."/>
            <person name="Shinohara A."/>
            <person name="Yoshida Y."/>
            <person name="Fujiwara M."/>
            <person name="Mori M."/>
            <person name="Tomita M."/>
            <person name="Arakawa K."/>
        </authorList>
    </citation>
    <scope>NUCLEOTIDE SEQUENCE [LARGE SCALE GENOMIC DNA]</scope>
</reference>
<name>A0A4Y2E5G9_ARAVE</name>
<keyword evidence="3" id="KW-1185">Reference proteome</keyword>
<dbReference type="Proteomes" id="UP000499080">
    <property type="component" value="Unassembled WGS sequence"/>
</dbReference>
<proteinExistence type="predicted"/>
<dbReference type="AlphaFoldDB" id="A0A4Y2E5G9"/>
<organism evidence="2 3">
    <name type="scientific">Araneus ventricosus</name>
    <name type="common">Orbweaver spider</name>
    <name type="synonym">Epeira ventricosa</name>
    <dbReference type="NCBI Taxonomy" id="182803"/>
    <lineage>
        <taxon>Eukaryota</taxon>
        <taxon>Metazoa</taxon>
        <taxon>Ecdysozoa</taxon>
        <taxon>Arthropoda</taxon>
        <taxon>Chelicerata</taxon>
        <taxon>Arachnida</taxon>
        <taxon>Araneae</taxon>
        <taxon>Araneomorphae</taxon>
        <taxon>Entelegynae</taxon>
        <taxon>Araneoidea</taxon>
        <taxon>Araneidae</taxon>
        <taxon>Araneus</taxon>
    </lineage>
</organism>
<comment type="caution">
    <text evidence="2">The sequence shown here is derived from an EMBL/GenBank/DDBJ whole genome shotgun (WGS) entry which is preliminary data.</text>
</comment>
<accession>A0A4Y2E5G9</accession>
<gene>
    <name evidence="2" type="ORF">AVEN_214546_1</name>
</gene>
<protein>
    <submittedName>
        <fullName evidence="2">Uncharacterized protein</fullName>
    </submittedName>
</protein>
<evidence type="ECO:0000256" key="1">
    <source>
        <dbReference type="SAM" id="MobiDB-lite"/>
    </source>
</evidence>
<evidence type="ECO:0000313" key="2">
    <source>
        <dbReference type="EMBL" id="GBM23278.1"/>
    </source>
</evidence>